<dbReference type="EMBL" id="JAYMGO010000009">
    <property type="protein sequence ID" value="KAL1268519.1"/>
    <property type="molecule type" value="Genomic_DNA"/>
</dbReference>
<comment type="caution">
    <text evidence="2">The sequence shown here is derived from an EMBL/GenBank/DDBJ whole genome shotgun (WGS) entry which is preliminary data.</text>
</comment>
<feature type="compositionally biased region" description="Pro residues" evidence="1">
    <location>
        <begin position="99"/>
        <end position="133"/>
    </location>
</feature>
<protein>
    <submittedName>
        <fullName evidence="2">Uncharacterized protein</fullName>
    </submittedName>
</protein>
<accession>A0ABR3MV42</accession>
<evidence type="ECO:0000256" key="1">
    <source>
        <dbReference type="SAM" id="MobiDB-lite"/>
    </source>
</evidence>
<organism evidence="2 3">
    <name type="scientific">Cirrhinus molitorella</name>
    <name type="common">mud carp</name>
    <dbReference type="NCBI Taxonomy" id="172907"/>
    <lineage>
        <taxon>Eukaryota</taxon>
        <taxon>Metazoa</taxon>
        <taxon>Chordata</taxon>
        <taxon>Craniata</taxon>
        <taxon>Vertebrata</taxon>
        <taxon>Euteleostomi</taxon>
        <taxon>Actinopterygii</taxon>
        <taxon>Neopterygii</taxon>
        <taxon>Teleostei</taxon>
        <taxon>Ostariophysi</taxon>
        <taxon>Cypriniformes</taxon>
        <taxon>Cyprinidae</taxon>
        <taxon>Labeoninae</taxon>
        <taxon>Labeonini</taxon>
        <taxon>Cirrhinus</taxon>
    </lineage>
</organism>
<evidence type="ECO:0000313" key="2">
    <source>
        <dbReference type="EMBL" id="KAL1268519.1"/>
    </source>
</evidence>
<feature type="region of interest" description="Disordered" evidence="1">
    <location>
        <begin position="23"/>
        <end position="184"/>
    </location>
</feature>
<dbReference type="Proteomes" id="UP001558613">
    <property type="component" value="Unassembled WGS sequence"/>
</dbReference>
<feature type="compositionally biased region" description="Pro residues" evidence="1">
    <location>
        <begin position="28"/>
        <end position="87"/>
    </location>
</feature>
<name>A0ABR3MV42_9TELE</name>
<sequence length="250" mass="26653">MYGREAVFPSEVPIDMPDTAVLTLTPAHLPPGSSPAPLPPGSSPPYLPPGSSPAHLPPGSSPAHLPPGSSPAHLPPSSYPPYLPPSSSPAHLPSGSSPPYLPPGSSPAHLPPRSSPPYLPPGSSPPYLQPGPTPAIHGVNLHSDEMPSTSGSIVGQLFSPSLIRPFPKAGPRKETGRGRKQRLSEILTDTPVKLALEEEEHRKGKNIRKKILGSEKSKKRMAGKQYNLLHPERKEWTLNREIPRLKSGNF</sequence>
<keyword evidence="3" id="KW-1185">Reference proteome</keyword>
<reference evidence="2 3" key="1">
    <citation type="submission" date="2023-09" db="EMBL/GenBank/DDBJ databases">
        <authorList>
            <person name="Wang M."/>
        </authorList>
    </citation>
    <scope>NUCLEOTIDE SEQUENCE [LARGE SCALE GENOMIC DNA]</scope>
    <source>
        <strain evidence="2">GT-2023</strain>
        <tissue evidence="2">Liver</tissue>
    </source>
</reference>
<evidence type="ECO:0000313" key="3">
    <source>
        <dbReference type="Proteomes" id="UP001558613"/>
    </source>
</evidence>
<feature type="compositionally biased region" description="Low complexity" evidence="1">
    <location>
        <begin position="88"/>
        <end position="98"/>
    </location>
</feature>
<dbReference type="PRINTS" id="PR01217">
    <property type="entry name" value="PRICHEXTENSN"/>
</dbReference>
<gene>
    <name evidence="2" type="ORF">QQF64_033882</name>
</gene>
<proteinExistence type="predicted"/>